<dbReference type="PANTHER" id="PTHR38593:SF1">
    <property type="entry name" value="BLR2558 PROTEIN"/>
    <property type="match status" value="1"/>
</dbReference>
<dbReference type="RefSeq" id="WP_345104713.1">
    <property type="nucleotide sequence ID" value="NZ_BAABCV010000008.1"/>
</dbReference>
<dbReference type="InterPro" id="IPR012347">
    <property type="entry name" value="Ferritin-like"/>
</dbReference>
<dbReference type="Gene3D" id="1.20.1260.10">
    <property type="match status" value="1"/>
</dbReference>
<evidence type="ECO:0000313" key="2">
    <source>
        <dbReference type="EMBL" id="GAA4099231.1"/>
    </source>
</evidence>
<dbReference type="Proteomes" id="UP001500841">
    <property type="component" value="Unassembled WGS sequence"/>
</dbReference>
<keyword evidence="3" id="KW-1185">Reference proteome</keyword>
<gene>
    <name evidence="2" type="ORF">GCM10022392_24190</name>
</gene>
<name>A0ABP7WXK7_9SPHI</name>
<dbReference type="PANTHER" id="PTHR38593">
    <property type="entry name" value="BLR2558 PROTEIN"/>
    <property type="match status" value="1"/>
</dbReference>
<evidence type="ECO:0000313" key="3">
    <source>
        <dbReference type="Proteomes" id="UP001500841"/>
    </source>
</evidence>
<organism evidence="2 3">
    <name type="scientific">Mucilaginibacter panaciglaebae</name>
    <dbReference type="NCBI Taxonomy" id="502331"/>
    <lineage>
        <taxon>Bacteria</taxon>
        <taxon>Pseudomonadati</taxon>
        <taxon>Bacteroidota</taxon>
        <taxon>Sphingobacteriia</taxon>
        <taxon>Sphingobacteriales</taxon>
        <taxon>Sphingobacteriaceae</taxon>
        <taxon>Mucilaginibacter</taxon>
    </lineage>
</organism>
<reference evidence="3" key="1">
    <citation type="journal article" date="2019" name="Int. J. Syst. Evol. Microbiol.">
        <title>The Global Catalogue of Microorganisms (GCM) 10K type strain sequencing project: providing services to taxonomists for standard genome sequencing and annotation.</title>
        <authorList>
            <consortium name="The Broad Institute Genomics Platform"/>
            <consortium name="The Broad Institute Genome Sequencing Center for Infectious Disease"/>
            <person name="Wu L."/>
            <person name="Ma J."/>
        </authorList>
    </citation>
    <scope>NUCLEOTIDE SEQUENCE [LARGE SCALE GENOMIC DNA]</scope>
    <source>
        <strain evidence="3">JCM 17085</strain>
    </source>
</reference>
<accession>A0ABP7WXK7</accession>
<proteinExistence type="predicted"/>
<comment type="caution">
    <text evidence="2">The sequence shown here is derived from an EMBL/GenBank/DDBJ whole genome shotgun (WGS) entry which is preliminary data.</text>
</comment>
<sequence>MKKGIILLAMIGSLNVPDIFAQVDKPTMADSGTVNFVSKAARGGQMEVAAGKLAVSKAQRADVKAFGARMIADHSKANAKLKNIIRSKSIPSIVPTPMNDDMLTNASGATFDHNYVQMMVKDHEEDVALFEKASTTIPDKDVRMFASQTLPILKDHLQRIKAIAAKMHISAH</sequence>
<dbReference type="EMBL" id="BAABCV010000008">
    <property type="protein sequence ID" value="GAA4099231.1"/>
    <property type="molecule type" value="Genomic_DNA"/>
</dbReference>
<protein>
    <recommendedName>
        <fullName evidence="1">DUF4142 domain-containing protein</fullName>
    </recommendedName>
</protein>
<dbReference type="Pfam" id="PF13628">
    <property type="entry name" value="DUF4142"/>
    <property type="match status" value="1"/>
</dbReference>
<evidence type="ECO:0000259" key="1">
    <source>
        <dbReference type="Pfam" id="PF13628"/>
    </source>
</evidence>
<feature type="domain" description="DUF4142" evidence="1">
    <location>
        <begin position="34"/>
        <end position="163"/>
    </location>
</feature>
<dbReference type="InterPro" id="IPR025419">
    <property type="entry name" value="DUF4142"/>
</dbReference>